<dbReference type="SUPFAM" id="SSF54909">
    <property type="entry name" value="Dimeric alpha+beta barrel"/>
    <property type="match status" value="1"/>
</dbReference>
<sequence>MPTFAVTYRYAQDSAEQRDAHRPEHKDFLADLHERGVLRASGPVDGGDGALLVLQAESRAAVTGVLDGDPFHREGLIGERTIREWSLVFGGLR</sequence>
<dbReference type="PANTHER" id="PTHR33606:SF3">
    <property type="entry name" value="PROTEIN YCII"/>
    <property type="match status" value="1"/>
</dbReference>
<dbReference type="RefSeq" id="WP_193927121.1">
    <property type="nucleotide sequence ID" value="NZ_JADEYC010000007.1"/>
</dbReference>
<evidence type="ECO:0000256" key="1">
    <source>
        <dbReference type="ARBA" id="ARBA00007689"/>
    </source>
</evidence>
<organism evidence="3 4">
    <name type="scientific">Saccharopolyspora montiporae</name>
    <dbReference type="NCBI Taxonomy" id="2781240"/>
    <lineage>
        <taxon>Bacteria</taxon>
        <taxon>Bacillati</taxon>
        <taxon>Actinomycetota</taxon>
        <taxon>Actinomycetes</taxon>
        <taxon>Pseudonocardiales</taxon>
        <taxon>Pseudonocardiaceae</taxon>
        <taxon>Saccharopolyspora</taxon>
    </lineage>
</organism>
<accession>A0A929B8U2</accession>
<evidence type="ECO:0000313" key="4">
    <source>
        <dbReference type="Proteomes" id="UP000598360"/>
    </source>
</evidence>
<dbReference type="Proteomes" id="UP000598360">
    <property type="component" value="Unassembled WGS sequence"/>
</dbReference>
<reference evidence="3" key="1">
    <citation type="submission" date="2020-10" db="EMBL/GenBank/DDBJ databases">
        <title>Diversity and distribution of actinomycetes associated with coral in the coast of Hainan.</title>
        <authorList>
            <person name="Li F."/>
        </authorList>
    </citation>
    <scope>NUCLEOTIDE SEQUENCE</scope>
    <source>
        <strain evidence="3">HNM0983</strain>
    </source>
</reference>
<dbReference type="InterPro" id="IPR051807">
    <property type="entry name" value="Sec-metab_biosynth-assoc"/>
</dbReference>
<dbReference type="PANTHER" id="PTHR33606">
    <property type="entry name" value="PROTEIN YCII"/>
    <property type="match status" value="1"/>
</dbReference>
<evidence type="ECO:0000313" key="3">
    <source>
        <dbReference type="EMBL" id="MBE9373678.1"/>
    </source>
</evidence>
<dbReference type="Pfam" id="PF03795">
    <property type="entry name" value="YCII"/>
    <property type="match status" value="1"/>
</dbReference>
<keyword evidence="4" id="KW-1185">Reference proteome</keyword>
<evidence type="ECO:0000259" key="2">
    <source>
        <dbReference type="Pfam" id="PF03795"/>
    </source>
</evidence>
<dbReference type="InterPro" id="IPR011008">
    <property type="entry name" value="Dimeric_a/b-barrel"/>
</dbReference>
<name>A0A929B8U2_9PSEU</name>
<proteinExistence type="inferred from homology"/>
<dbReference type="InterPro" id="IPR005545">
    <property type="entry name" value="YCII"/>
</dbReference>
<feature type="domain" description="YCII-related" evidence="2">
    <location>
        <begin position="4"/>
        <end position="86"/>
    </location>
</feature>
<dbReference type="EMBL" id="JADEYC010000007">
    <property type="protein sequence ID" value="MBE9373678.1"/>
    <property type="molecule type" value="Genomic_DNA"/>
</dbReference>
<dbReference type="AlphaFoldDB" id="A0A929B8U2"/>
<gene>
    <name evidence="3" type="ORF">IQ251_04355</name>
</gene>
<comment type="similarity">
    <text evidence="1">Belongs to the YciI family.</text>
</comment>
<dbReference type="Gene3D" id="3.30.70.1060">
    <property type="entry name" value="Dimeric alpha+beta barrel"/>
    <property type="match status" value="1"/>
</dbReference>
<comment type="caution">
    <text evidence="3">The sequence shown here is derived from an EMBL/GenBank/DDBJ whole genome shotgun (WGS) entry which is preliminary data.</text>
</comment>
<protein>
    <recommendedName>
        <fullName evidence="2">YCII-related domain-containing protein</fullName>
    </recommendedName>
</protein>